<dbReference type="Proteomes" id="UP001285441">
    <property type="component" value="Unassembled WGS sequence"/>
</dbReference>
<dbReference type="InterPro" id="IPR009939">
    <property type="entry name" value="Chitosanase_fungal"/>
</dbReference>
<evidence type="ECO:0000313" key="11">
    <source>
        <dbReference type="EMBL" id="KAK3367698.1"/>
    </source>
</evidence>
<evidence type="ECO:0000256" key="3">
    <source>
        <dbReference type="ARBA" id="ARBA00007799"/>
    </source>
</evidence>
<dbReference type="Pfam" id="PF07335">
    <property type="entry name" value="Glyco_hydro_75"/>
    <property type="match status" value="1"/>
</dbReference>
<evidence type="ECO:0000256" key="10">
    <source>
        <dbReference type="RuleBase" id="RU361208"/>
    </source>
</evidence>
<name>A0AAE0K0A5_9PEZI</name>
<sequence length="309" mass="31736">MFSNQAICLLSYLAFLGVSARDVPANVQSFYAALKSGGACSNPLETGFFSSEGGPNTYSYCGDHLADYGIVYLKGAGSAFVNMDIDCDGAQGGPADDGRCKNSDDTQSTTSFKDTVAGYGKGISDVNANVHPYVVFGNAGSKPGWKTFSPQQYGIEPLSVMAVVCGNQLIYGVWADENGDDDPNPMVGEASISLATACYGTDISGDSGHDEDDVLYIAFTGANAVPGASGADWAAGNYAAFESSIETLGNSLISRIGGGGSGSRENKNGGTASGSCEWEGHCAGATCSSHDDCSDVLVCLNDVCSTSEE</sequence>
<organism evidence="11 12">
    <name type="scientific">Podospora didyma</name>
    <dbReference type="NCBI Taxonomy" id="330526"/>
    <lineage>
        <taxon>Eukaryota</taxon>
        <taxon>Fungi</taxon>
        <taxon>Dikarya</taxon>
        <taxon>Ascomycota</taxon>
        <taxon>Pezizomycotina</taxon>
        <taxon>Sordariomycetes</taxon>
        <taxon>Sordariomycetidae</taxon>
        <taxon>Sordariales</taxon>
        <taxon>Podosporaceae</taxon>
        <taxon>Podospora</taxon>
    </lineage>
</organism>
<evidence type="ECO:0000256" key="6">
    <source>
        <dbReference type="ARBA" id="ARBA00022801"/>
    </source>
</evidence>
<dbReference type="PANTHER" id="PTHR42061">
    <property type="entry name" value="ENDO-CHITOSANASE"/>
    <property type="match status" value="1"/>
</dbReference>
<keyword evidence="4" id="KW-0964">Secreted</keyword>
<reference evidence="11" key="1">
    <citation type="journal article" date="2023" name="Mol. Phylogenet. Evol.">
        <title>Genome-scale phylogeny and comparative genomics of the fungal order Sordariales.</title>
        <authorList>
            <person name="Hensen N."/>
            <person name="Bonometti L."/>
            <person name="Westerberg I."/>
            <person name="Brannstrom I.O."/>
            <person name="Guillou S."/>
            <person name="Cros-Aarteil S."/>
            <person name="Calhoun S."/>
            <person name="Haridas S."/>
            <person name="Kuo A."/>
            <person name="Mondo S."/>
            <person name="Pangilinan J."/>
            <person name="Riley R."/>
            <person name="LaButti K."/>
            <person name="Andreopoulos B."/>
            <person name="Lipzen A."/>
            <person name="Chen C."/>
            <person name="Yan M."/>
            <person name="Daum C."/>
            <person name="Ng V."/>
            <person name="Clum A."/>
            <person name="Steindorff A."/>
            <person name="Ohm R.A."/>
            <person name="Martin F."/>
            <person name="Silar P."/>
            <person name="Natvig D.O."/>
            <person name="Lalanne C."/>
            <person name="Gautier V."/>
            <person name="Ament-Velasquez S.L."/>
            <person name="Kruys A."/>
            <person name="Hutchinson M.I."/>
            <person name="Powell A.J."/>
            <person name="Barry K."/>
            <person name="Miller A.N."/>
            <person name="Grigoriev I.V."/>
            <person name="Debuchy R."/>
            <person name="Gladieux P."/>
            <person name="Hiltunen Thoren M."/>
            <person name="Johannesson H."/>
        </authorList>
    </citation>
    <scope>NUCLEOTIDE SEQUENCE</scope>
    <source>
        <strain evidence="11">CBS 232.78</strain>
    </source>
</reference>
<keyword evidence="12" id="KW-1185">Reference proteome</keyword>
<keyword evidence="6 10" id="KW-0378">Hydrolase</keyword>
<keyword evidence="7" id="KW-0119">Carbohydrate metabolism</keyword>
<dbReference type="EMBL" id="JAULSW010000011">
    <property type="protein sequence ID" value="KAK3367698.1"/>
    <property type="molecule type" value="Genomic_DNA"/>
</dbReference>
<comment type="catalytic activity">
    <reaction evidence="1 10">
        <text>Endohydrolysis of beta-(1-&gt;4)-linkages between D-glucosamine residues in a partly acetylated chitosan.</text>
        <dbReference type="EC" id="3.2.1.132"/>
    </reaction>
</comment>
<evidence type="ECO:0000256" key="2">
    <source>
        <dbReference type="ARBA" id="ARBA00004613"/>
    </source>
</evidence>
<comment type="subcellular location">
    <subcellularLocation>
        <location evidence="2 10">Secreted</location>
    </subcellularLocation>
</comment>
<keyword evidence="9 10" id="KW-0624">Polysaccharide degradation</keyword>
<evidence type="ECO:0000256" key="4">
    <source>
        <dbReference type="ARBA" id="ARBA00022525"/>
    </source>
</evidence>
<evidence type="ECO:0000256" key="5">
    <source>
        <dbReference type="ARBA" id="ARBA00022729"/>
    </source>
</evidence>
<comment type="function">
    <text evidence="10">Chitosanase catalyzing the endo-type cleavage of chitosan, the deacylated form of chitin. Chitosanase may be crucial in the degradation of the deacetylated portion of chitin in the fungal cell wall.</text>
</comment>
<dbReference type="PANTHER" id="PTHR42061:SF6">
    <property type="entry name" value="ENDO-CHITOSANASE"/>
    <property type="match status" value="1"/>
</dbReference>
<evidence type="ECO:0000256" key="7">
    <source>
        <dbReference type="ARBA" id="ARBA00023277"/>
    </source>
</evidence>
<protein>
    <recommendedName>
        <fullName evidence="10">Endo-chitosanase</fullName>
        <ecNumber evidence="10">3.2.1.132</ecNumber>
    </recommendedName>
</protein>
<accession>A0AAE0K0A5</accession>
<dbReference type="AlphaFoldDB" id="A0AAE0K0A5"/>
<proteinExistence type="inferred from homology"/>
<reference evidence="11" key="2">
    <citation type="submission" date="2023-06" db="EMBL/GenBank/DDBJ databases">
        <authorList>
            <consortium name="Lawrence Berkeley National Laboratory"/>
            <person name="Haridas S."/>
            <person name="Hensen N."/>
            <person name="Bonometti L."/>
            <person name="Westerberg I."/>
            <person name="Brannstrom I.O."/>
            <person name="Guillou S."/>
            <person name="Cros-Aarteil S."/>
            <person name="Calhoun S."/>
            <person name="Kuo A."/>
            <person name="Mondo S."/>
            <person name="Pangilinan J."/>
            <person name="Riley R."/>
            <person name="LaButti K."/>
            <person name="Andreopoulos B."/>
            <person name="Lipzen A."/>
            <person name="Chen C."/>
            <person name="Yanf M."/>
            <person name="Daum C."/>
            <person name="Ng V."/>
            <person name="Clum A."/>
            <person name="Steindorff A."/>
            <person name="Ohm R."/>
            <person name="Martin F."/>
            <person name="Silar P."/>
            <person name="Natvig D."/>
            <person name="Lalanne C."/>
            <person name="Gautier V."/>
            <person name="Ament-velasquez S.L."/>
            <person name="Kruys A."/>
            <person name="Hutchinson M.I."/>
            <person name="Powell A.J."/>
            <person name="Barry K."/>
            <person name="Miller A.N."/>
            <person name="Grigoriev I.V."/>
            <person name="Debuchy R."/>
            <person name="Gladieux P."/>
            <person name="Thoren M.H."/>
            <person name="Johannesson H."/>
        </authorList>
    </citation>
    <scope>NUCLEOTIDE SEQUENCE</scope>
    <source>
        <strain evidence="11">CBS 232.78</strain>
    </source>
</reference>
<gene>
    <name evidence="11" type="ORF">B0H63DRAFT_405276</name>
</gene>
<comment type="caution">
    <text evidence="11">The sequence shown here is derived from an EMBL/GenBank/DDBJ whole genome shotgun (WGS) entry which is preliminary data.</text>
</comment>
<evidence type="ECO:0000256" key="8">
    <source>
        <dbReference type="ARBA" id="ARBA00023295"/>
    </source>
</evidence>
<feature type="chain" id="PRO_5041767979" description="Endo-chitosanase" evidence="10">
    <location>
        <begin position="21"/>
        <end position="309"/>
    </location>
</feature>
<keyword evidence="5 10" id="KW-0732">Signal</keyword>
<feature type="signal peptide" evidence="10">
    <location>
        <begin position="1"/>
        <end position="20"/>
    </location>
</feature>
<dbReference type="EC" id="3.2.1.132" evidence="10"/>
<dbReference type="GO" id="GO:0000272">
    <property type="term" value="P:polysaccharide catabolic process"/>
    <property type="evidence" value="ECO:0007669"/>
    <property type="project" value="UniProtKB-KW"/>
</dbReference>
<comment type="similarity">
    <text evidence="3 10">Belongs to the glycosyl hydrolase 75 family.</text>
</comment>
<evidence type="ECO:0000256" key="1">
    <source>
        <dbReference type="ARBA" id="ARBA00000405"/>
    </source>
</evidence>
<dbReference type="GO" id="GO:0016977">
    <property type="term" value="F:chitosanase activity"/>
    <property type="evidence" value="ECO:0007669"/>
    <property type="project" value="UniProtKB-EC"/>
</dbReference>
<evidence type="ECO:0000313" key="12">
    <source>
        <dbReference type="Proteomes" id="UP001285441"/>
    </source>
</evidence>
<evidence type="ECO:0000256" key="9">
    <source>
        <dbReference type="ARBA" id="ARBA00023326"/>
    </source>
</evidence>
<dbReference type="GO" id="GO:0005576">
    <property type="term" value="C:extracellular region"/>
    <property type="evidence" value="ECO:0007669"/>
    <property type="project" value="UniProtKB-SubCell"/>
</dbReference>
<keyword evidence="8 10" id="KW-0326">Glycosidase</keyword>